<keyword evidence="7 8" id="KW-0472">Membrane</keyword>
<gene>
    <name evidence="8 9" type="primary">corA</name>
    <name evidence="9" type="ORF">CROST_024450</name>
</gene>
<evidence type="ECO:0000256" key="1">
    <source>
        <dbReference type="ARBA" id="ARBA00004651"/>
    </source>
</evidence>
<proteinExistence type="inferred from homology"/>
<keyword evidence="8" id="KW-0406">Ion transport</keyword>
<keyword evidence="4 8" id="KW-1003">Cell membrane</keyword>
<dbReference type="GO" id="GO:0050897">
    <property type="term" value="F:cobalt ion binding"/>
    <property type="evidence" value="ECO:0007669"/>
    <property type="project" value="TreeGrafter"/>
</dbReference>
<dbReference type="GO" id="GO:0015095">
    <property type="term" value="F:magnesium ion transmembrane transporter activity"/>
    <property type="evidence" value="ECO:0007669"/>
    <property type="project" value="UniProtKB-UniRule"/>
</dbReference>
<evidence type="ECO:0000256" key="7">
    <source>
        <dbReference type="ARBA" id="ARBA00023136"/>
    </source>
</evidence>
<dbReference type="InterPro" id="IPR045861">
    <property type="entry name" value="CorA_cytoplasmic_dom"/>
</dbReference>
<evidence type="ECO:0000256" key="3">
    <source>
        <dbReference type="ARBA" id="ARBA00022448"/>
    </source>
</evidence>
<dbReference type="Pfam" id="PF01544">
    <property type="entry name" value="CorA"/>
    <property type="match status" value="1"/>
</dbReference>
<keyword evidence="5 8" id="KW-0812">Transmembrane</keyword>
<dbReference type="PANTHER" id="PTHR46494:SF1">
    <property type="entry name" value="CORA FAMILY METAL ION TRANSPORTER (EUROFUNG)"/>
    <property type="match status" value="1"/>
</dbReference>
<evidence type="ECO:0000313" key="10">
    <source>
        <dbReference type="Proteomes" id="UP000190951"/>
    </source>
</evidence>
<evidence type="ECO:0000313" key="9">
    <source>
        <dbReference type="EMBL" id="URZ11728.1"/>
    </source>
</evidence>
<evidence type="ECO:0000256" key="5">
    <source>
        <dbReference type="ARBA" id="ARBA00022692"/>
    </source>
</evidence>
<dbReference type="NCBIfam" id="TIGR00383">
    <property type="entry name" value="corA"/>
    <property type="match status" value="1"/>
</dbReference>
<dbReference type="Gene3D" id="1.20.58.340">
    <property type="entry name" value="Magnesium transport protein CorA, transmembrane region"/>
    <property type="match status" value="2"/>
</dbReference>
<dbReference type="STRING" id="84029.CROST_25400"/>
<protein>
    <recommendedName>
        <fullName evidence="8">Magnesium transport protein CorA</fullName>
    </recommendedName>
</protein>
<dbReference type="SUPFAM" id="SSF144083">
    <property type="entry name" value="Magnesium transport protein CorA, transmembrane region"/>
    <property type="match status" value="1"/>
</dbReference>
<feature type="transmembrane region" description="Helical" evidence="8">
    <location>
        <begin position="296"/>
        <end position="316"/>
    </location>
</feature>
<comment type="subcellular location">
    <subcellularLocation>
        <location evidence="1">Cell membrane</location>
        <topology evidence="1">Multi-pass membrane protein</topology>
    </subcellularLocation>
    <subcellularLocation>
        <location evidence="8">Membrane</location>
        <topology evidence="8">Multi-pass membrane protein</topology>
    </subcellularLocation>
</comment>
<dbReference type="GO" id="GO:0015087">
    <property type="term" value="F:cobalt ion transmembrane transporter activity"/>
    <property type="evidence" value="ECO:0007669"/>
    <property type="project" value="UniProtKB-UniRule"/>
</dbReference>
<keyword evidence="6 8" id="KW-1133">Transmembrane helix</keyword>
<dbReference type="InterPro" id="IPR045863">
    <property type="entry name" value="CorA_TM1_TM2"/>
</dbReference>
<evidence type="ECO:0000256" key="2">
    <source>
        <dbReference type="ARBA" id="ARBA00009765"/>
    </source>
</evidence>
<feature type="transmembrane region" description="Helical" evidence="8">
    <location>
        <begin position="328"/>
        <end position="348"/>
    </location>
</feature>
<dbReference type="InterPro" id="IPR002523">
    <property type="entry name" value="MgTranspt_CorA/ZnTranspt_ZntB"/>
</dbReference>
<keyword evidence="8" id="KW-0460">Magnesium</keyword>
<evidence type="ECO:0000256" key="4">
    <source>
        <dbReference type="ARBA" id="ARBA00022475"/>
    </source>
</evidence>
<dbReference type="RefSeq" id="WP_077834020.1">
    <property type="nucleotide sequence ID" value="NZ_CP096983.1"/>
</dbReference>
<dbReference type="KEGG" id="crw:CROST_024450"/>
<evidence type="ECO:0000256" key="8">
    <source>
        <dbReference type="RuleBase" id="RU362010"/>
    </source>
</evidence>
<dbReference type="Gene3D" id="3.30.460.20">
    <property type="entry name" value="CorA soluble domain-like"/>
    <property type="match status" value="1"/>
</dbReference>
<dbReference type="FunFam" id="1.20.58.340:FF:000012">
    <property type="entry name" value="Magnesium transport protein CorA"/>
    <property type="match status" value="1"/>
</dbReference>
<dbReference type="GO" id="GO:0005886">
    <property type="term" value="C:plasma membrane"/>
    <property type="evidence" value="ECO:0007669"/>
    <property type="project" value="UniProtKB-SubCell"/>
</dbReference>
<reference evidence="9 10" key="1">
    <citation type="submission" date="2022-04" db="EMBL/GenBank/DDBJ databases">
        <title>Genome sequence of C. roseum typestrain.</title>
        <authorList>
            <person name="Poehlein A."/>
            <person name="Schoch T."/>
            <person name="Duerre P."/>
            <person name="Daniel R."/>
        </authorList>
    </citation>
    <scope>NUCLEOTIDE SEQUENCE [LARGE SCALE GENOMIC DNA]</scope>
    <source>
        <strain evidence="9 10">DSM 7320</strain>
    </source>
</reference>
<dbReference type="SUPFAM" id="SSF143865">
    <property type="entry name" value="CorA soluble domain-like"/>
    <property type="match status" value="1"/>
</dbReference>
<keyword evidence="3 8" id="KW-0813">Transport</keyword>
<accession>A0A1S8L4R6</accession>
<dbReference type="AlphaFoldDB" id="A0A1S8L4R6"/>
<evidence type="ECO:0000256" key="6">
    <source>
        <dbReference type="ARBA" id="ARBA00022989"/>
    </source>
</evidence>
<dbReference type="PANTHER" id="PTHR46494">
    <property type="entry name" value="CORA FAMILY METAL ION TRANSPORTER (EUROFUNG)"/>
    <property type="match status" value="1"/>
</dbReference>
<comment type="function">
    <text evidence="8">Mediates influx of magnesium ions.</text>
</comment>
<keyword evidence="10" id="KW-1185">Reference proteome</keyword>
<dbReference type="GO" id="GO:0000287">
    <property type="term" value="F:magnesium ion binding"/>
    <property type="evidence" value="ECO:0007669"/>
    <property type="project" value="TreeGrafter"/>
</dbReference>
<dbReference type="EMBL" id="CP096983">
    <property type="protein sequence ID" value="URZ11728.1"/>
    <property type="molecule type" value="Genomic_DNA"/>
</dbReference>
<dbReference type="Proteomes" id="UP000190951">
    <property type="component" value="Chromosome"/>
</dbReference>
<name>A0A1S8L4R6_9CLOT</name>
<sequence length="354" mass="41771">MNRYTKGVSRKRGLKPGSLVHIGTVTGKKTEIHIMDYKDDILKEKDTYNIEDCYKYKDTDNMTWINVNGLEDIALYQKLGEHFGIHSLIMEDILNTNQRPKIEEFEKYIFIVLKMIYFKDDKLVVEQISMICMQNLIITFQEASKAGDVFENLRTRIRNPKGKIRKTKVGYLTYALIDSIVDNYFVVLEKLEDKIEGFEESLMVNVSNNLFNEVYNLKRQMIYLWKAVWPLREIINTLQRGEVDIIEDKVSIYFKDVYDHTVQVIDTIELFRDMVAGLLDTYLSSASNKMNEIMKFLTIFSTIFIPLSFLVGVYGMNFDYMPELKFKYGYAILWMVMLSISGFMLMYFRKKKWL</sequence>
<dbReference type="CDD" id="cd12828">
    <property type="entry name" value="TmCorA-like_1"/>
    <property type="match status" value="1"/>
</dbReference>
<organism evidence="9 10">
    <name type="scientific">Clostridium felsineum</name>
    <dbReference type="NCBI Taxonomy" id="36839"/>
    <lineage>
        <taxon>Bacteria</taxon>
        <taxon>Bacillati</taxon>
        <taxon>Bacillota</taxon>
        <taxon>Clostridia</taxon>
        <taxon>Eubacteriales</taxon>
        <taxon>Clostridiaceae</taxon>
        <taxon>Clostridium</taxon>
    </lineage>
</organism>
<dbReference type="InterPro" id="IPR004488">
    <property type="entry name" value="Mg/Co-transport_prot_CorA"/>
</dbReference>
<comment type="similarity">
    <text evidence="2 8">Belongs to the CorA metal ion transporter (MIT) (TC 1.A.35) family.</text>
</comment>